<keyword evidence="8 9" id="KW-0464">Manganese</keyword>
<evidence type="ECO:0000256" key="1">
    <source>
        <dbReference type="ARBA" id="ARBA00022722"/>
    </source>
</evidence>
<keyword evidence="6 9" id="KW-0411">Iron-sulfur</keyword>
<dbReference type="Gene3D" id="3.90.320.10">
    <property type="match status" value="1"/>
</dbReference>
<dbReference type="Proteomes" id="UP000285201">
    <property type="component" value="Unassembled WGS sequence"/>
</dbReference>
<evidence type="ECO:0000313" key="16">
    <source>
        <dbReference type="Proteomes" id="UP000284794"/>
    </source>
</evidence>
<keyword evidence="7 9" id="KW-0051">Antiviral defense</keyword>
<dbReference type="OrthoDB" id="9794720at2"/>
<evidence type="ECO:0000256" key="6">
    <source>
        <dbReference type="ARBA" id="ARBA00023014"/>
    </source>
</evidence>
<feature type="domain" description="DUF83" evidence="10">
    <location>
        <begin position="6"/>
        <end position="164"/>
    </location>
</feature>
<evidence type="ECO:0000313" key="14">
    <source>
        <dbReference type="EMBL" id="RHL69155.1"/>
    </source>
</evidence>
<dbReference type="NCBIfam" id="TIGR00372">
    <property type="entry name" value="cas4"/>
    <property type="match status" value="1"/>
</dbReference>
<reference evidence="16 17" key="2">
    <citation type="submission" date="2018-08" db="EMBL/GenBank/DDBJ databases">
        <title>A genome reference for cultivated species of the human gut microbiota.</title>
        <authorList>
            <person name="Zou Y."/>
            <person name="Xue W."/>
            <person name="Luo G."/>
        </authorList>
    </citation>
    <scope>NUCLEOTIDE SEQUENCE [LARGE SCALE GENOMIC DNA]</scope>
    <source>
        <strain evidence="14 17">AF36-7BH</strain>
        <strain evidence="13 16">AM32-2AC</strain>
    </source>
</reference>
<keyword evidence="3 9" id="KW-0378">Hydrolase</keyword>
<name>A0A174YWE9_9FIRM</name>
<comment type="cofactor">
    <cofactor evidence="9">
        <name>Mg(2+)</name>
        <dbReference type="ChEBI" id="CHEBI:18420"/>
    </cofactor>
    <cofactor evidence="9">
        <name>Mn(2+)</name>
        <dbReference type="ChEBI" id="CHEBI:29035"/>
    </cofactor>
    <text evidence="9">Mg(2+) or Mn(2+) required for ssDNA cleavage activity.</text>
</comment>
<protein>
    <recommendedName>
        <fullName evidence="9">CRISPR-associated exonuclease Cas4</fullName>
        <ecNumber evidence="9">3.1.12.1</ecNumber>
    </recommendedName>
</protein>
<dbReference type="InterPro" id="IPR022765">
    <property type="entry name" value="Dna2/Cas4_DUF83"/>
</dbReference>
<evidence type="ECO:0000256" key="9">
    <source>
        <dbReference type="RuleBase" id="RU365022"/>
    </source>
</evidence>
<dbReference type="AlphaFoldDB" id="A0A174YWE9"/>
<keyword evidence="1 9" id="KW-0540">Nuclease</keyword>
<dbReference type="EMBL" id="QSIS01000007">
    <property type="protein sequence ID" value="RHD08904.1"/>
    <property type="molecule type" value="Genomic_DNA"/>
</dbReference>
<evidence type="ECO:0000256" key="5">
    <source>
        <dbReference type="ARBA" id="ARBA00023004"/>
    </source>
</evidence>
<evidence type="ECO:0000313" key="17">
    <source>
        <dbReference type="Proteomes" id="UP000285201"/>
    </source>
</evidence>
<dbReference type="PANTHER" id="PTHR37168:SF1">
    <property type="entry name" value="CRISPR-ASSOCIATED EXONUCLEASE CAS4"/>
    <property type="match status" value="1"/>
</dbReference>
<evidence type="ECO:0000256" key="3">
    <source>
        <dbReference type="ARBA" id="ARBA00022801"/>
    </source>
</evidence>
<sequence length="164" mass="19744">MEERITGVMIYYYFVCSRKLWYFCHQINMEDENENVQLGKLLDENSYKRDDKHIEIDGIINIDFIHEKNELHEIKKSKSIEEAGIWQVKYYLYYLKKRNVDGLHGVIDYPLLKKNVDVELSDEDCKKLDDIIKEIISVKNQEYPPKLEEKKICKKCAYYDLCFI</sequence>
<evidence type="ECO:0000313" key="15">
    <source>
        <dbReference type="Proteomes" id="UP000095621"/>
    </source>
</evidence>
<dbReference type="EMBL" id="CZBU01000004">
    <property type="protein sequence ID" value="CUQ78032.1"/>
    <property type="molecule type" value="Genomic_DNA"/>
</dbReference>
<dbReference type="EMBL" id="WKRD01000011">
    <property type="protein sequence ID" value="MSC58332.1"/>
    <property type="molecule type" value="Genomic_DNA"/>
</dbReference>
<evidence type="ECO:0000313" key="18">
    <source>
        <dbReference type="Proteomes" id="UP000481964"/>
    </source>
</evidence>
<dbReference type="InterPro" id="IPR011604">
    <property type="entry name" value="PDDEXK-like_dom_sf"/>
</dbReference>
<keyword evidence="2 9" id="KW-0479">Metal-binding</keyword>
<keyword evidence="4 9" id="KW-0269">Exonuclease</keyword>
<dbReference type="Proteomes" id="UP000481964">
    <property type="component" value="Unassembled WGS sequence"/>
</dbReference>
<dbReference type="GO" id="GO:0046872">
    <property type="term" value="F:metal ion binding"/>
    <property type="evidence" value="ECO:0007669"/>
    <property type="project" value="UniProtKB-KW"/>
</dbReference>
<accession>A0A174YWE9</accession>
<dbReference type="Proteomes" id="UP000095621">
    <property type="component" value="Unassembled WGS sequence"/>
</dbReference>
<dbReference type="PANTHER" id="PTHR37168">
    <property type="entry name" value="CRISPR-ASSOCIATED EXONUCLEASE CAS4"/>
    <property type="match status" value="1"/>
</dbReference>
<dbReference type="GO" id="GO:0004527">
    <property type="term" value="F:exonuclease activity"/>
    <property type="evidence" value="ECO:0007669"/>
    <property type="project" value="UniProtKB-KW"/>
</dbReference>
<dbReference type="Pfam" id="PF01930">
    <property type="entry name" value="Cas_Cas4"/>
    <property type="match status" value="1"/>
</dbReference>
<dbReference type="GO" id="GO:0051607">
    <property type="term" value="P:defense response to virus"/>
    <property type="evidence" value="ECO:0007669"/>
    <property type="project" value="UniProtKB-KW"/>
</dbReference>
<dbReference type="EMBL" id="QROY01000004">
    <property type="protein sequence ID" value="RHL69155.1"/>
    <property type="molecule type" value="Genomic_DNA"/>
</dbReference>
<evidence type="ECO:0000256" key="4">
    <source>
        <dbReference type="ARBA" id="ARBA00022839"/>
    </source>
</evidence>
<evidence type="ECO:0000259" key="10">
    <source>
        <dbReference type="Pfam" id="PF01930"/>
    </source>
</evidence>
<reference evidence="12 18" key="3">
    <citation type="journal article" date="2019" name="Nat. Med.">
        <title>A library of human gut bacterial isolates paired with longitudinal multiomics data enables mechanistic microbiome research.</title>
        <authorList>
            <person name="Poyet M."/>
            <person name="Groussin M."/>
            <person name="Gibbons S.M."/>
            <person name="Avila-Pacheco J."/>
            <person name="Jiang X."/>
            <person name="Kearney S.M."/>
            <person name="Perrotta A.R."/>
            <person name="Berdy B."/>
            <person name="Zhao S."/>
            <person name="Lieberman T.D."/>
            <person name="Swanson P.K."/>
            <person name="Smith M."/>
            <person name="Roesemann S."/>
            <person name="Alexander J.E."/>
            <person name="Rich S.A."/>
            <person name="Livny J."/>
            <person name="Vlamakis H."/>
            <person name="Clish C."/>
            <person name="Bullock K."/>
            <person name="Deik A."/>
            <person name="Scott J."/>
            <person name="Pierce K.A."/>
            <person name="Xavier R.J."/>
            <person name="Alm E.J."/>
        </authorList>
    </citation>
    <scope>NUCLEOTIDE SEQUENCE [LARGE SCALE GENOMIC DNA]</scope>
    <source>
        <strain evidence="12 18">BIOML-A1</strain>
    </source>
</reference>
<reference evidence="11 15" key="1">
    <citation type="submission" date="2015-09" db="EMBL/GenBank/DDBJ databases">
        <authorList>
            <consortium name="Pathogen Informatics"/>
        </authorList>
    </citation>
    <scope>NUCLEOTIDE SEQUENCE [LARGE SCALE GENOMIC DNA]</scope>
    <source>
        <strain evidence="11 15">2789STDY5834875</strain>
    </source>
</reference>
<gene>
    <name evidence="12" type="primary">cas4</name>
    <name evidence="14" type="ORF">DW007_06320</name>
    <name evidence="13" type="ORF">DW811_06720</name>
    <name evidence="11" type="ORF">ERS852490_01856</name>
    <name evidence="12" type="ORF">GKE48_12895</name>
</gene>
<evidence type="ECO:0000313" key="11">
    <source>
        <dbReference type="EMBL" id="CUQ78032.1"/>
    </source>
</evidence>
<evidence type="ECO:0000256" key="2">
    <source>
        <dbReference type="ARBA" id="ARBA00022723"/>
    </source>
</evidence>
<comment type="cofactor">
    <cofactor evidence="9">
        <name>iron-sulfur cluster</name>
        <dbReference type="ChEBI" id="CHEBI:30408"/>
    </cofactor>
</comment>
<dbReference type="InterPro" id="IPR013343">
    <property type="entry name" value="CRISPR-assoc_prot_Cas4"/>
</dbReference>
<dbReference type="EC" id="3.1.12.1" evidence="9"/>
<comment type="similarity">
    <text evidence="9">Belongs to the CRISPR-associated exonuclease Cas4 family.</text>
</comment>
<evidence type="ECO:0000313" key="12">
    <source>
        <dbReference type="EMBL" id="MSC58332.1"/>
    </source>
</evidence>
<dbReference type="Proteomes" id="UP000284794">
    <property type="component" value="Unassembled WGS sequence"/>
</dbReference>
<evidence type="ECO:0000256" key="8">
    <source>
        <dbReference type="ARBA" id="ARBA00023211"/>
    </source>
</evidence>
<dbReference type="RefSeq" id="WP_055215841.1">
    <property type="nucleotide sequence ID" value="NZ_CZBU01000004.1"/>
</dbReference>
<evidence type="ECO:0000313" key="13">
    <source>
        <dbReference type="EMBL" id="RHD08904.1"/>
    </source>
</evidence>
<dbReference type="GO" id="GO:0051536">
    <property type="term" value="F:iron-sulfur cluster binding"/>
    <property type="evidence" value="ECO:0007669"/>
    <property type="project" value="UniProtKB-KW"/>
</dbReference>
<evidence type="ECO:0000256" key="7">
    <source>
        <dbReference type="ARBA" id="ARBA00023118"/>
    </source>
</evidence>
<organism evidence="11 15">
    <name type="scientific">Lachnospira eligens</name>
    <dbReference type="NCBI Taxonomy" id="39485"/>
    <lineage>
        <taxon>Bacteria</taxon>
        <taxon>Bacillati</taxon>
        <taxon>Bacillota</taxon>
        <taxon>Clostridia</taxon>
        <taxon>Lachnospirales</taxon>
        <taxon>Lachnospiraceae</taxon>
        <taxon>Lachnospira</taxon>
    </lineage>
</organism>
<keyword evidence="5 9" id="KW-0408">Iron</keyword>
<comment type="function">
    <text evidence="9">CRISPR (clustered regularly interspaced short palindromic repeat) is an adaptive immune system that provides protection against mobile genetic elements (viruses, transposable elements and conjugative plasmids). CRISPR clusters contain sequences complementary to antecedent mobile elements and target invading nucleic acids. CRISPR clusters are transcribed and processed into CRISPR RNA (crRNA).</text>
</comment>
<proteinExistence type="inferred from homology"/>